<feature type="region of interest" description="Disordered" evidence="1">
    <location>
        <begin position="170"/>
        <end position="196"/>
    </location>
</feature>
<name>A0A7X1F8K6_9SPHN</name>
<dbReference type="AlphaFoldDB" id="A0A7X1F8K6"/>
<dbReference type="EMBL" id="JACLAU010000018">
    <property type="protein sequence ID" value="MBC2652365.1"/>
    <property type="molecule type" value="Genomic_DNA"/>
</dbReference>
<protein>
    <submittedName>
        <fullName evidence="2">Uncharacterized protein</fullName>
    </submittedName>
</protein>
<accession>A0A7X1F8K6</accession>
<keyword evidence="3" id="KW-1185">Reference proteome</keyword>
<proteinExistence type="predicted"/>
<reference evidence="2 3" key="1">
    <citation type="submission" date="2020-08" db="EMBL/GenBank/DDBJ databases">
        <title>The genome sequence of Novosphingobium flavum 4Y4.</title>
        <authorList>
            <person name="Liu Y."/>
        </authorList>
    </citation>
    <scope>NUCLEOTIDE SEQUENCE [LARGE SCALE GENOMIC DNA]</scope>
    <source>
        <strain evidence="2 3">4Y4</strain>
    </source>
</reference>
<organism evidence="2 3">
    <name type="scientific">Novosphingobium aerophilum</name>
    <dbReference type="NCBI Taxonomy" id="2839843"/>
    <lineage>
        <taxon>Bacteria</taxon>
        <taxon>Pseudomonadati</taxon>
        <taxon>Pseudomonadota</taxon>
        <taxon>Alphaproteobacteria</taxon>
        <taxon>Sphingomonadales</taxon>
        <taxon>Sphingomonadaceae</taxon>
        <taxon>Novosphingobium</taxon>
    </lineage>
</organism>
<feature type="compositionally biased region" description="Polar residues" evidence="1">
    <location>
        <begin position="170"/>
        <end position="180"/>
    </location>
</feature>
<sequence>MSDQSEKTLIEQLEHELGVHAGTALGLEMLNHLAELTKTKDLNWVDLMVWRLTSEGVPLPNTIQVLAARAAERRLHGADKRGGKPTKVLREFTSRVVHANAAFFQGALGVGAEEAYNLAASAVGAEAGHADKASTISRGRKAYANKGSVASLLTETGVAWARSNPEQLNAMKQHNASVQQRDPGTRRGRRDTDNAN</sequence>
<gene>
    <name evidence="2" type="ORF">H7F49_11685</name>
</gene>
<evidence type="ECO:0000313" key="2">
    <source>
        <dbReference type="EMBL" id="MBC2652365.1"/>
    </source>
</evidence>
<dbReference type="Proteomes" id="UP000520156">
    <property type="component" value="Unassembled WGS sequence"/>
</dbReference>
<comment type="caution">
    <text evidence="2">The sequence shown here is derived from an EMBL/GenBank/DDBJ whole genome shotgun (WGS) entry which is preliminary data.</text>
</comment>
<dbReference type="RefSeq" id="WP_185683778.1">
    <property type="nucleotide sequence ID" value="NZ_JACLAU010000018.1"/>
</dbReference>
<evidence type="ECO:0000313" key="3">
    <source>
        <dbReference type="Proteomes" id="UP000520156"/>
    </source>
</evidence>
<evidence type="ECO:0000256" key="1">
    <source>
        <dbReference type="SAM" id="MobiDB-lite"/>
    </source>
</evidence>